<reference evidence="5" key="1">
    <citation type="submission" date="2015-08" db="EMBL/GenBank/DDBJ databases">
        <title>Fjat-14210 dsm16467.</title>
        <authorList>
            <person name="Liu B."/>
            <person name="Wang J."/>
            <person name="Zhu Y."/>
            <person name="Liu G."/>
            <person name="Chen Q."/>
            <person name="Chen Z."/>
            <person name="Lan J."/>
            <person name="Che J."/>
            <person name="Ge C."/>
            <person name="Shi H."/>
            <person name="Pan Z."/>
            <person name="Liu X."/>
        </authorList>
    </citation>
    <scope>NUCLEOTIDE SEQUENCE [LARGE SCALE GENOMIC DNA]</scope>
    <source>
        <strain evidence="5">DSM 16467</strain>
    </source>
</reference>
<dbReference type="CDD" id="cd01014">
    <property type="entry name" value="nicotinamidase_related"/>
    <property type="match status" value="1"/>
</dbReference>
<dbReference type="EMBL" id="LILC01000016">
    <property type="protein sequence ID" value="KOO44249.1"/>
    <property type="molecule type" value="Genomic_DNA"/>
</dbReference>
<evidence type="ECO:0000256" key="2">
    <source>
        <dbReference type="ARBA" id="ARBA00022801"/>
    </source>
</evidence>
<protein>
    <submittedName>
        <fullName evidence="4">Isochorismatase</fullName>
    </submittedName>
</protein>
<dbReference type="Proteomes" id="UP000037558">
    <property type="component" value="Unassembled WGS sequence"/>
</dbReference>
<dbReference type="GO" id="GO:0016787">
    <property type="term" value="F:hydrolase activity"/>
    <property type="evidence" value="ECO:0007669"/>
    <property type="project" value="UniProtKB-KW"/>
</dbReference>
<dbReference type="InterPro" id="IPR036380">
    <property type="entry name" value="Isochorismatase-like_sf"/>
</dbReference>
<accession>A0A0M0KZL2</accession>
<dbReference type="SUPFAM" id="SSF52499">
    <property type="entry name" value="Isochorismatase-like hydrolases"/>
    <property type="match status" value="1"/>
</dbReference>
<feature type="domain" description="Isochorismatase-like" evidence="3">
    <location>
        <begin position="4"/>
        <end position="144"/>
    </location>
</feature>
<dbReference type="InterPro" id="IPR050272">
    <property type="entry name" value="Isochorismatase-like_hydrls"/>
</dbReference>
<dbReference type="RefSeq" id="WP_053401902.1">
    <property type="nucleotide sequence ID" value="NZ_LILC01000016.1"/>
</dbReference>
<dbReference type="OrthoDB" id="9785724at2"/>
<dbReference type="STRING" id="284581.AMD01_13240"/>
<dbReference type="AlphaFoldDB" id="A0A0M0KZL2"/>
<keyword evidence="5" id="KW-1185">Reference proteome</keyword>
<sequence length="173" mass="19639">MDHSALLIIDVQVGMFLEENPVFEGEALLTKIEHLIEQARAVGMPIFYVQHNAGTGRLLERGTENWRIHPRIAPTDEEVIIHKRTPDAFYETTLHEELKQRNIQHVILTGIQSEVCVDTTCRSAFSLGYDVTLVSDGHSTWDANGLSASQIIHHHNQTLTWFARLIEAEKLSF</sequence>
<evidence type="ECO:0000313" key="5">
    <source>
        <dbReference type="Proteomes" id="UP000037558"/>
    </source>
</evidence>
<dbReference type="PATRIC" id="fig|284581.3.peg.4772"/>
<gene>
    <name evidence="4" type="ORF">AMD01_13240</name>
</gene>
<dbReference type="PANTHER" id="PTHR43540:SF14">
    <property type="entry name" value="ISOCHORISMATASE"/>
    <property type="match status" value="1"/>
</dbReference>
<keyword evidence="2" id="KW-0378">Hydrolase</keyword>
<dbReference type="PANTHER" id="PTHR43540">
    <property type="entry name" value="PEROXYUREIDOACRYLATE/UREIDOACRYLATE AMIDOHYDROLASE-RELATED"/>
    <property type="match status" value="1"/>
</dbReference>
<comment type="similarity">
    <text evidence="1">Belongs to the isochorismatase family.</text>
</comment>
<dbReference type="Gene3D" id="3.40.50.850">
    <property type="entry name" value="Isochorismatase-like"/>
    <property type="match status" value="1"/>
</dbReference>
<evidence type="ECO:0000259" key="3">
    <source>
        <dbReference type="Pfam" id="PF00857"/>
    </source>
</evidence>
<dbReference type="InterPro" id="IPR000868">
    <property type="entry name" value="Isochorismatase-like_dom"/>
</dbReference>
<comment type="caution">
    <text evidence="4">The sequence shown here is derived from an EMBL/GenBank/DDBJ whole genome shotgun (WGS) entry which is preliminary data.</text>
</comment>
<organism evidence="4 5">
    <name type="scientific">Priestia koreensis</name>
    <dbReference type="NCBI Taxonomy" id="284581"/>
    <lineage>
        <taxon>Bacteria</taxon>
        <taxon>Bacillati</taxon>
        <taxon>Bacillota</taxon>
        <taxon>Bacilli</taxon>
        <taxon>Bacillales</taxon>
        <taxon>Bacillaceae</taxon>
        <taxon>Priestia</taxon>
    </lineage>
</organism>
<name>A0A0M0KZL2_9BACI</name>
<evidence type="ECO:0000313" key="4">
    <source>
        <dbReference type="EMBL" id="KOO44249.1"/>
    </source>
</evidence>
<dbReference type="Pfam" id="PF00857">
    <property type="entry name" value="Isochorismatase"/>
    <property type="match status" value="1"/>
</dbReference>
<evidence type="ECO:0000256" key="1">
    <source>
        <dbReference type="ARBA" id="ARBA00006336"/>
    </source>
</evidence>
<proteinExistence type="inferred from homology"/>